<dbReference type="Gene3D" id="1.10.10.10">
    <property type="entry name" value="Winged helix-like DNA-binding domain superfamily/Winged helix DNA-binding domain"/>
    <property type="match status" value="1"/>
</dbReference>
<evidence type="ECO:0000313" key="5">
    <source>
        <dbReference type="EMBL" id="MBU3851273.1"/>
    </source>
</evidence>
<dbReference type="PANTHER" id="PTHR42756:SF1">
    <property type="entry name" value="TRANSCRIPTIONAL REPRESSOR OF EMRAB OPERON"/>
    <property type="match status" value="1"/>
</dbReference>
<dbReference type="PROSITE" id="PS50995">
    <property type="entry name" value="HTH_MARR_2"/>
    <property type="match status" value="1"/>
</dbReference>
<evidence type="ECO:0000256" key="2">
    <source>
        <dbReference type="ARBA" id="ARBA00023125"/>
    </source>
</evidence>
<keyword evidence="1" id="KW-0805">Transcription regulation</keyword>
<protein>
    <submittedName>
        <fullName evidence="5">Winged helix DNA-binding protein</fullName>
    </submittedName>
</protein>
<evidence type="ECO:0000259" key="4">
    <source>
        <dbReference type="PROSITE" id="PS50995"/>
    </source>
</evidence>
<gene>
    <name evidence="5" type="ORF">H9901_00975</name>
</gene>
<dbReference type="EMBL" id="JAHLFS010000015">
    <property type="protein sequence ID" value="MBU3851273.1"/>
    <property type="molecule type" value="Genomic_DNA"/>
</dbReference>
<dbReference type="GO" id="GO:0003700">
    <property type="term" value="F:DNA-binding transcription factor activity"/>
    <property type="evidence" value="ECO:0007669"/>
    <property type="project" value="InterPro"/>
</dbReference>
<keyword evidence="2 5" id="KW-0238">DNA-binding</keyword>
<proteinExistence type="predicted"/>
<dbReference type="InterPro" id="IPR036390">
    <property type="entry name" value="WH_DNA-bd_sf"/>
</dbReference>
<name>A0A948TIK3_9LACO</name>
<feature type="domain" description="HTH marR-type" evidence="4">
    <location>
        <begin position="17"/>
        <end position="153"/>
    </location>
</feature>
<dbReference type="PANTHER" id="PTHR42756">
    <property type="entry name" value="TRANSCRIPTIONAL REGULATOR, MARR"/>
    <property type="match status" value="1"/>
</dbReference>
<organism evidence="5 6">
    <name type="scientific">Candidatus Paralactobacillus gallistercoris</name>
    <dbReference type="NCBI Taxonomy" id="2838724"/>
    <lineage>
        <taxon>Bacteria</taxon>
        <taxon>Bacillati</taxon>
        <taxon>Bacillota</taxon>
        <taxon>Bacilli</taxon>
        <taxon>Lactobacillales</taxon>
        <taxon>Lactobacillaceae</taxon>
        <taxon>Lactobacillus</taxon>
    </lineage>
</organism>
<accession>A0A948TIK3</accession>
<dbReference type="AlphaFoldDB" id="A0A948TIK3"/>
<evidence type="ECO:0000256" key="3">
    <source>
        <dbReference type="ARBA" id="ARBA00023163"/>
    </source>
</evidence>
<dbReference type="InterPro" id="IPR000835">
    <property type="entry name" value="HTH_MarR-typ"/>
</dbReference>
<dbReference type="Pfam" id="PF01047">
    <property type="entry name" value="MarR"/>
    <property type="match status" value="1"/>
</dbReference>
<reference evidence="5" key="2">
    <citation type="submission" date="2021-04" db="EMBL/GenBank/DDBJ databases">
        <authorList>
            <person name="Gilroy R."/>
        </authorList>
    </citation>
    <scope>NUCLEOTIDE SEQUENCE</scope>
    <source>
        <strain evidence="5">F6-6636</strain>
    </source>
</reference>
<dbReference type="PRINTS" id="PR00598">
    <property type="entry name" value="HTHMARR"/>
</dbReference>
<keyword evidence="3" id="KW-0804">Transcription</keyword>
<reference evidence="5" key="1">
    <citation type="journal article" date="2021" name="PeerJ">
        <title>Extensive microbial diversity within the chicken gut microbiome revealed by metagenomics and culture.</title>
        <authorList>
            <person name="Gilroy R."/>
            <person name="Ravi A."/>
            <person name="Getino M."/>
            <person name="Pursley I."/>
            <person name="Horton D.L."/>
            <person name="Alikhan N.F."/>
            <person name="Baker D."/>
            <person name="Gharbi K."/>
            <person name="Hall N."/>
            <person name="Watson M."/>
            <person name="Adriaenssens E.M."/>
            <person name="Foster-Nyarko E."/>
            <person name="Jarju S."/>
            <person name="Secka A."/>
            <person name="Antonio M."/>
            <person name="Oren A."/>
            <person name="Chaudhuri R.R."/>
            <person name="La Ragione R."/>
            <person name="Hildebrand F."/>
            <person name="Pallen M.J."/>
        </authorList>
    </citation>
    <scope>NUCLEOTIDE SEQUENCE</scope>
    <source>
        <strain evidence="5">F6-6636</strain>
    </source>
</reference>
<dbReference type="Proteomes" id="UP000777303">
    <property type="component" value="Unassembled WGS sequence"/>
</dbReference>
<evidence type="ECO:0000256" key="1">
    <source>
        <dbReference type="ARBA" id="ARBA00023015"/>
    </source>
</evidence>
<comment type="caution">
    <text evidence="5">The sequence shown here is derived from an EMBL/GenBank/DDBJ whole genome shotgun (WGS) entry which is preliminary data.</text>
</comment>
<dbReference type="SUPFAM" id="SSF46785">
    <property type="entry name" value="Winged helix' DNA-binding domain"/>
    <property type="match status" value="1"/>
</dbReference>
<sequence>MMNKDTEFTTLDVTTKKHILGELLMALRMQIYSIKKDVLKDSPYYDLALSDVMTIDVIGNLEAPQTKEISTTLNTSKSTFTARLHNLEQKGYIQRTCDQADHRSIRVTLTERGKSLYYANKYSHSMLTNAFMKDMNEQELNDIYTALIENVPQALFHCAHKYRD</sequence>
<evidence type="ECO:0000313" key="6">
    <source>
        <dbReference type="Proteomes" id="UP000777303"/>
    </source>
</evidence>
<dbReference type="SMART" id="SM00347">
    <property type="entry name" value="HTH_MARR"/>
    <property type="match status" value="1"/>
</dbReference>
<dbReference type="InterPro" id="IPR036388">
    <property type="entry name" value="WH-like_DNA-bd_sf"/>
</dbReference>
<dbReference type="GO" id="GO:0003677">
    <property type="term" value="F:DNA binding"/>
    <property type="evidence" value="ECO:0007669"/>
    <property type="project" value="UniProtKB-KW"/>
</dbReference>